<evidence type="ECO:0000256" key="2">
    <source>
        <dbReference type="SAM" id="Phobius"/>
    </source>
</evidence>
<name>A0A8J3YRH5_9ACTN</name>
<dbReference type="AlphaFoldDB" id="A0A8J3YRH5"/>
<protein>
    <recommendedName>
        <fullName evidence="3">Transglutaminase-like domain-containing protein</fullName>
    </recommendedName>
</protein>
<feature type="transmembrane region" description="Helical" evidence="2">
    <location>
        <begin position="158"/>
        <end position="178"/>
    </location>
</feature>
<keyword evidence="2" id="KW-1133">Transmembrane helix</keyword>
<reference evidence="4" key="1">
    <citation type="submission" date="2021-01" db="EMBL/GenBank/DDBJ databases">
        <title>Whole genome shotgun sequence of Virgisporangium aliadipatigenens NBRC 105644.</title>
        <authorList>
            <person name="Komaki H."/>
            <person name="Tamura T."/>
        </authorList>
    </citation>
    <scope>NUCLEOTIDE SEQUENCE</scope>
    <source>
        <strain evidence="4">NBRC 105644</strain>
    </source>
</reference>
<dbReference type="Pfam" id="PF01841">
    <property type="entry name" value="Transglut_core"/>
    <property type="match status" value="1"/>
</dbReference>
<dbReference type="Pfam" id="PF11992">
    <property type="entry name" value="TgpA_N"/>
    <property type="match status" value="1"/>
</dbReference>
<dbReference type="EMBL" id="BOPF01000020">
    <property type="protein sequence ID" value="GIJ48428.1"/>
    <property type="molecule type" value="Genomic_DNA"/>
</dbReference>
<dbReference type="InterPro" id="IPR038765">
    <property type="entry name" value="Papain-like_cys_pep_sf"/>
</dbReference>
<feature type="transmembrane region" description="Helical" evidence="2">
    <location>
        <begin position="185"/>
        <end position="206"/>
    </location>
</feature>
<dbReference type="PANTHER" id="PTHR42736">
    <property type="entry name" value="PROTEIN-GLUTAMINE GAMMA-GLUTAMYLTRANSFERASE"/>
    <property type="match status" value="1"/>
</dbReference>
<keyword evidence="2" id="KW-0812">Transmembrane</keyword>
<comment type="caution">
    <text evidence="4">The sequence shown here is derived from an EMBL/GenBank/DDBJ whole genome shotgun (WGS) entry which is preliminary data.</text>
</comment>
<evidence type="ECO:0000256" key="1">
    <source>
        <dbReference type="SAM" id="MobiDB-lite"/>
    </source>
</evidence>
<keyword evidence="5" id="KW-1185">Reference proteome</keyword>
<dbReference type="SUPFAM" id="SSF54001">
    <property type="entry name" value="Cysteine proteinases"/>
    <property type="match status" value="1"/>
</dbReference>
<dbReference type="PANTHER" id="PTHR42736:SF1">
    <property type="entry name" value="PROTEIN-GLUTAMINE GAMMA-GLUTAMYLTRANSFERASE"/>
    <property type="match status" value="1"/>
</dbReference>
<evidence type="ECO:0000313" key="4">
    <source>
        <dbReference type="EMBL" id="GIJ48428.1"/>
    </source>
</evidence>
<feature type="transmembrane region" description="Helical" evidence="2">
    <location>
        <begin position="109"/>
        <end position="128"/>
    </location>
</feature>
<dbReference type="InterPro" id="IPR052901">
    <property type="entry name" value="Bact_TGase-like"/>
</dbReference>
<feature type="transmembrane region" description="Helical" evidence="2">
    <location>
        <begin position="557"/>
        <end position="578"/>
    </location>
</feature>
<dbReference type="Gene3D" id="3.10.620.30">
    <property type="match status" value="1"/>
</dbReference>
<organism evidence="4 5">
    <name type="scientific">Virgisporangium aliadipatigenens</name>
    <dbReference type="NCBI Taxonomy" id="741659"/>
    <lineage>
        <taxon>Bacteria</taxon>
        <taxon>Bacillati</taxon>
        <taxon>Actinomycetota</taxon>
        <taxon>Actinomycetes</taxon>
        <taxon>Micromonosporales</taxon>
        <taxon>Micromonosporaceae</taxon>
        <taxon>Virgisporangium</taxon>
    </lineage>
</organism>
<accession>A0A8J3YRH5</accession>
<feature type="domain" description="Transglutaminase-like" evidence="3">
    <location>
        <begin position="430"/>
        <end position="501"/>
    </location>
</feature>
<dbReference type="InterPro" id="IPR025403">
    <property type="entry name" value="TgpA-like_C"/>
</dbReference>
<evidence type="ECO:0000313" key="5">
    <source>
        <dbReference type="Proteomes" id="UP000619260"/>
    </source>
</evidence>
<keyword evidence="2" id="KW-0472">Membrane</keyword>
<proteinExistence type="predicted"/>
<dbReference type="SMART" id="SM00460">
    <property type="entry name" value="TGc"/>
    <property type="match status" value="1"/>
</dbReference>
<gene>
    <name evidence="4" type="ORF">Val02_53140</name>
</gene>
<dbReference type="InterPro" id="IPR002931">
    <property type="entry name" value="Transglutaminase-like"/>
</dbReference>
<feature type="transmembrane region" description="Helical" evidence="2">
    <location>
        <begin position="58"/>
        <end position="76"/>
    </location>
</feature>
<sequence length="683" mass="71089">MNAARQSAVTAAAFIAGLLFFPVFGTAALLPRLGVPLALALAAAILGTRYLPSWRTLLTVLAGLVGVVQTSLGFGPPTGGTLRDLWAGATDSWRLVLQSTWPARPEPELVLFVPLLVVAATALGVELAQRSPLLALVPSFLVAVLAQCYVPTPPWPAAVAALLYAATAGVLLAAGAGLSHGAPAGSLYAAAPVTLALVATVLSGLVPAAPARYGFHGSPAPVTFARVTSPLDELAYRLAHPATEAFRVRNAAAVDRWPLVVFDAFDGIAWTSTDRYRRMGTDLPAGDAVEVRVRSRSAEIETTPAAGPWLPSQTWPARVRGVDPLVEERHGTLLLGEVGGARYTLTWWQPDVDADALGGAAVDPLAPGGTGGVGPVPPGIAELAAQAVGGLRPSLRSALALERFLRENYRVVTGANLPTGHGWPQLREFLLSSKRGTSEQFATAYVVLARILGIPARLAVGFRTPSARDPDGGYTVRNADALAWPEVAVRGVGWVPMEPGGAQVAGATLPTGGLAAATDRARTQLPAPEELSDPPAPPAAEQSTPDGAPDGRPSSPWAGVPVLLLVGLALGVPVATGVRAGVRRRRPGIRAVVGAVEEARDRLRAHGVPVSVGMTPRDLAEVAPGPPGVAEGLRRLGRVVDRSLWSGALVDDGAPEAWAAVREVRRGLARRGWRSRLRAAFRY</sequence>
<dbReference type="RefSeq" id="WP_203901912.1">
    <property type="nucleotide sequence ID" value="NZ_BOPF01000020.1"/>
</dbReference>
<dbReference type="InterPro" id="IPR021878">
    <property type="entry name" value="TgpA_N"/>
</dbReference>
<feature type="transmembrane region" description="Helical" evidence="2">
    <location>
        <begin position="133"/>
        <end position="152"/>
    </location>
</feature>
<feature type="region of interest" description="Disordered" evidence="1">
    <location>
        <begin position="527"/>
        <end position="555"/>
    </location>
</feature>
<feature type="transmembrane region" description="Helical" evidence="2">
    <location>
        <begin position="35"/>
        <end position="51"/>
    </location>
</feature>
<dbReference type="Proteomes" id="UP000619260">
    <property type="component" value="Unassembled WGS sequence"/>
</dbReference>
<evidence type="ECO:0000259" key="3">
    <source>
        <dbReference type="SMART" id="SM00460"/>
    </source>
</evidence>
<dbReference type="Pfam" id="PF13559">
    <property type="entry name" value="DUF4129"/>
    <property type="match status" value="1"/>
</dbReference>